<sequence>MRAGRLFRHMLWPDWWVLRAFPVSALRTIEQAIAESERTHQGELRFVVEAGLPLPGLLRDQSPRARAIELFAQLGVWDTEHNSGVLIYVQLLDRSVEIVADRGIDARVDDAFWSAVCRRMEAAFREGRFESGTLLALNEITQALAMYFPASGENPDELPNTPLIR</sequence>
<dbReference type="PANTHER" id="PTHR30373:SF8">
    <property type="entry name" value="BLL7265 PROTEIN"/>
    <property type="match status" value="1"/>
</dbReference>
<organism evidence="2 3">
    <name type="scientific">Candidatus Propionivibrio dominans</name>
    <dbReference type="NCBI Taxonomy" id="2954373"/>
    <lineage>
        <taxon>Bacteria</taxon>
        <taxon>Pseudomonadati</taxon>
        <taxon>Pseudomonadota</taxon>
        <taxon>Betaproteobacteria</taxon>
        <taxon>Rhodocyclales</taxon>
        <taxon>Rhodocyclaceae</taxon>
        <taxon>Propionivibrio</taxon>
    </lineage>
</organism>
<evidence type="ECO:0000259" key="1">
    <source>
        <dbReference type="Pfam" id="PF04536"/>
    </source>
</evidence>
<protein>
    <submittedName>
        <fullName evidence="2">TPM domain-containing protein</fullName>
    </submittedName>
</protein>
<evidence type="ECO:0000313" key="2">
    <source>
        <dbReference type="EMBL" id="MBK7423887.1"/>
    </source>
</evidence>
<reference evidence="2" key="1">
    <citation type="submission" date="2020-10" db="EMBL/GenBank/DDBJ databases">
        <title>Connecting structure to function with the recovery of over 1000 high-quality activated sludge metagenome-assembled genomes encoding full-length rRNA genes using long-read sequencing.</title>
        <authorList>
            <person name="Singleton C.M."/>
            <person name="Petriglieri F."/>
            <person name="Kristensen J.M."/>
            <person name="Kirkegaard R.H."/>
            <person name="Michaelsen T.Y."/>
            <person name="Andersen M.H."/>
            <person name="Karst S.M."/>
            <person name="Dueholm M.S."/>
            <person name="Nielsen P.H."/>
            <person name="Albertsen M."/>
        </authorList>
    </citation>
    <scope>NUCLEOTIDE SEQUENCE</scope>
    <source>
        <strain evidence="2">EsbW_18-Q3-R4-48_MAXAC.044</strain>
    </source>
</reference>
<dbReference type="PANTHER" id="PTHR30373">
    <property type="entry name" value="UPF0603 PROTEIN YGCG"/>
    <property type="match status" value="1"/>
</dbReference>
<accession>A0A9D7I983</accession>
<dbReference type="AlphaFoldDB" id="A0A9D7I983"/>
<dbReference type="Gene3D" id="3.10.310.50">
    <property type="match status" value="1"/>
</dbReference>
<dbReference type="Pfam" id="PF04536">
    <property type="entry name" value="TPM_phosphatase"/>
    <property type="match status" value="1"/>
</dbReference>
<dbReference type="Proteomes" id="UP000886602">
    <property type="component" value="Unassembled WGS sequence"/>
</dbReference>
<comment type="caution">
    <text evidence="2">The sequence shown here is derived from an EMBL/GenBank/DDBJ whole genome shotgun (WGS) entry which is preliminary data.</text>
</comment>
<feature type="domain" description="TPM" evidence="1">
    <location>
        <begin position="27"/>
        <end position="142"/>
    </location>
</feature>
<proteinExistence type="predicted"/>
<dbReference type="EMBL" id="JADJNC010000019">
    <property type="protein sequence ID" value="MBK7423887.1"/>
    <property type="molecule type" value="Genomic_DNA"/>
</dbReference>
<evidence type="ECO:0000313" key="3">
    <source>
        <dbReference type="Proteomes" id="UP000886602"/>
    </source>
</evidence>
<name>A0A9D7I983_9RHOO</name>
<gene>
    <name evidence="2" type="ORF">IPJ48_12700</name>
</gene>
<dbReference type="InterPro" id="IPR007621">
    <property type="entry name" value="TPM_dom"/>
</dbReference>